<keyword evidence="18" id="KW-1185">Reference proteome</keyword>
<evidence type="ECO:0000256" key="8">
    <source>
        <dbReference type="ARBA" id="ARBA00023125"/>
    </source>
</evidence>
<keyword evidence="5 14" id="KW-0347">Helicase</keyword>
<dbReference type="InterPro" id="IPR038726">
    <property type="entry name" value="PDDEXK_AddAB-type"/>
</dbReference>
<evidence type="ECO:0000256" key="7">
    <source>
        <dbReference type="ARBA" id="ARBA00022840"/>
    </source>
</evidence>
<evidence type="ECO:0000256" key="10">
    <source>
        <dbReference type="ARBA" id="ARBA00023235"/>
    </source>
</evidence>
<keyword evidence="9" id="KW-0234">DNA repair</keyword>
<dbReference type="EC" id="5.6.2.4" evidence="12"/>
<reference evidence="17 18" key="1">
    <citation type="submission" date="2019-06" db="EMBL/GenBank/DDBJ databases">
        <title>Draft genome of C. phoceense Strain 272.</title>
        <authorList>
            <person name="Pacheco L.G.C."/>
            <person name="Barberis C.M."/>
            <person name="Almuzara M.N."/>
            <person name="Traglia G.M."/>
            <person name="Santos C.S."/>
            <person name="Rocha D.J.P.G."/>
            <person name="Aguiar E.R.G.R."/>
            <person name="Vay C.A."/>
        </authorList>
    </citation>
    <scope>NUCLEOTIDE SEQUENCE [LARGE SCALE GENOMIC DNA]</scope>
    <source>
        <strain evidence="17 18">272</strain>
    </source>
</reference>
<keyword evidence="6" id="KW-0269">Exonuclease</keyword>
<dbReference type="InterPro" id="IPR011604">
    <property type="entry name" value="PDDEXK-like_dom_sf"/>
</dbReference>
<comment type="caution">
    <text evidence="17">The sequence shown here is derived from an EMBL/GenBank/DDBJ whole genome shotgun (WGS) entry which is preliminary data.</text>
</comment>
<keyword evidence="3" id="KW-0227">DNA damage</keyword>
<keyword evidence="7 14" id="KW-0067">ATP-binding</keyword>
<dbReference type="SUPFAM" id="SSF52540">
    <property type="entry name" value="P-loop containing nucleoside triphosphate hydrolases"/>
    <property type="match status" value="1"/>
</dbReference>
<evidence type="ECO:0000256" key="11">
    <source>
        <dbReference type="ARBA" id="ARBA00034617"/>
    </source>
</evidence>
<keyword evidence="10" id="KW-0413">Isomerase</keyword>
<dbReference type="GO" id="GO:0005524">
    <property type="term" value="F:ATP binding"/>
    <property type="evidence" value="ECO:0007669"/>
    <property type="project" value="UniProtKB-UniRule"/>
</dbReference>
<feature type="domain" description="UvrD-like helicase ATP-binding" evidence="15">
    <location>
        <begin position="1"/>
        <end position="444"/>
    </location>
</feature>
<dbReference type="STRING" id="1686286.GCA_900092335_01642"/>
<comment type="catalytic activity">
    <reaction evidence="13">
        <text>ATP + H2O = ADP + phosphate + H(+)</text>
        <dbReference type="Rhea" id="RHEA:13065"/>
        <dbReference type="ChEBI" id="CHEBI:15377"/>
        <dbReference type="ChEBI" id="CHEBI:15378"/>
        <dbReference type="ChEBI" id="CHEBI:30616"/>
        <dbReference type="ChEBI" id="CHEBI:43474"/>
        <dbReference type="ChEBI" id="CHEBI:456216"/>
        <dbReference type="EC" id="5.6.2.4"/>
    </reaction>
</comment>
<dbReference type="GO" id="GO:0000725">
    <property type="term" value="P:recombinational repair"/>
    <property type="evidence" value="ECO:0007669"/>
    <property type="project" value="TreeGrafter"/>
</dbReference>
<dbReference type="AlphaFoldDB" id="A0A540R5Z9"/>
<evidence type="ECO:0000256" key="13">
    <source>
        <dbReference type="ARBA" id="ARBA00048988"/>
    </source>
</evidence>
<gene>
    <name evidence="17" type="ORF">EJK80_08320</name>
</gene>
<feature type="domain" description="UvrD-like helicase C-terminal" evidence="16">
    <location>
        <begin position="457"/>
        <end position="728"/>
    </location>
</feature>
<dbReference type="Pfam" id="PF00580">
    <property type="entry name" value="UvrD-helicase"/>
    <property type="match status" value="2"/>
</dbReference>
<dbReference type="InterPro" id="IPR011335">
    <property type="entry name" value="Restrct_endonuc-II-like"/>
</dbReference>
<dbReference type="SUPFAM" id="SSF52980">
    <property type="entry name" value="Restriction endonuclease-like"/>
    <property type="match status" value="1"/>
</dbReference>
<dbReference type="Pfam" id="PF12705">
    <property type="entry name" value="PDDEXK_1"/>
    <property type="match status" value="1"/>
</dbReference>
<dbReference type="GO" id="GO:0004527">
    <property type="term" value="F:exonuclease activity"/>
    <property type="evidence" value="ECO:0007669"/>
    <property type="project" value="UniProtKB-KW"/>
</dbReference>
<comment type="catalytic activity">
    <reaction evidence="11">
        <text>Couples ATP hydrolysis with the unwinding of duplex DNA by translocating in the 3'-5' direction.</text>
        <dbReference type="EC" id="5.6.2.4"/>
    </reaction>
</comment>
<keyword evidence="2 14" id="KW-0547">Nucleotide-binding</keyword>
<sequence>MSTGNYSHYTLVQASAGSGKTFRITEDLAQAIDEGKDPSRIIATTFTKDAAAELAGRISVKLVEKGKVVAAQEIDSALVGTVNSITDALVRRFALHNEISPELAVLSENAEKLAFDTACDEVLAAYWEAHRDLIKRVGYAGRRTVHGGLTEGQGVWTDSVKKLSQALRANAVDVNDRNDLEEHISKSQQAFADNFDLGNETGDIEEIVGRAKEAYDSLMEVINDDSTEEKWLGDEKLRKTSVTSLKKNHAKRTKIYQRLSANPAAVSWGEALKLTAGELVGGPKVTGPITTTFADEFPAGMGEITKLQTFRDDTFDIIRIAFEAARDCVNAYTEAKREAGLIDFTDQEARALKLLQDPHGEASEWIRESFDVMVVDEFQDTSPLQLAIFLKIGALVGDVRWVGDPKQSIYGFRGADPILMQTAAHAIEEGGGQQDSLSMSWRSSGIPLKLSNEYFSRAFADQTNVTLKIDEARRERRRNIDHEGRISVWRNANAEAKVGLQLTVPIVKGIQELHAENPKQSIAVLVRSNADAEKVLAELRQAGIPATGKDVSVDEEVEAMLLVAGLRYCSDGSDRASLFELITLMPEHAAHATWFKELASAPDRKTRTELKNSWADDPSLAAVNEIARHIGQLTPSRAITELIDALDLRARIASSPSPAGRYDTLLGFLEQATIYESDREGIGKAATVSDFLRNFDAEQRLTNGKGVVARSSQEAGSVFVTTMHGAKGLGWHTVILGLKKSNDKLPPDVWTEPTDSGAFTLEAPLEGRHVMFWPYTLTAQKASKEHFLKTPLMKKREERTAEENKRLAYVALTRSKEHTVFVATEKRLDSHDPLDKNNVVLSTNDAEGTIAISSATTEPVTLPADFRTYSEDDESGAPVSNEQQRLLPEWRGESTRTAERKAARFAASLVTSAGWEDRADTAVVATLGARLVEHGEMDWNKVGDAIHTYLGTSYTALDEAAQLAHAEAILGRWGVSAIEAKDLVEAGRRWDAWLTENYPDAPRLTEVPMRYLADGQVAEGWIDMLLDTGDDTVVLIDHKSNPGNQKPAEFVKKHYLGQMATYRAALEAAGKRCDRILIHLPLAGAIVEVAFRDEPSA</sequence>
<dbReference type="PROSITE" id="PS51198">
    <property type="entry name" value="UVRD_HELICASE_ATP_BIND"/>
    <property type="match status" value="1"/>
</dbReference>
<evidence type="ECO:0000256" key="12">
    <source>
        <dbReference type="ARBA" id="ARBA00034808"/>
    </source>
</evidence>
<dbReference type="Pfam" id="PF13361">
    <property type="entry name" value="UvrD_C"/>
    <property type="match status" value="1"/>
</dbReference>
<dbReference type="InterPro" id="IPR014016">
    <property type="entry name" value="UvrD-like_ATP-bd"/>
</dbReference>
<keyword evidence="8" id="KW-0238">DNA-binding</keyword>
<dbReference type="EMBL" id="VHIR01000011">
    <property type="protein sequence ID" value="TQE43169.1"/>
    <property type="molecule type" value="Genomic_DNA"/>
</dbReference>
<dbReference type="InterPro" id="IPR027417">
    <property type="entry name" value="P-loop_NTPase"/>
</dbReference>
<dbReference type="GeneID" id="79852853"/>
<evidence type="ECO:0000256" key="4">
    <source>
        <dbReference type="ARBA" id="ARBA00022801"/>
    </source>
</evidence>
<organism evidence="17 18">
    <name type="scientific">Corynebacterium phoceense</name>
    <dbReference type="NCBI Taxonomy" id="1686286"/>
    <lineage>
        <taxon>Bacteria</taxon>
        <taxon>Bacillati</taxon>
        <taxon>Actinomycetota</taxon>
        <taxon>Actinomycetes</taxon>
        <taxon>Mycobacteriales</taxon>
        <taxon>Corynebacteriaceae</taxon>
        <taxon>Corynebacterium</taxon>
    </lineage>
</organism>
<dbReference type="GO" id="GO:0003677">
    <property type="term" value="F:DNA binding"/>
    <property type="evidence" value="ECO:0007669"/>
    <property type="project" value="UniProtKB-KW"/>
</dbReference>
<dbReference type="GO" id="GO:0043138">
    <property type="term" value="F:3'-5' DNA helicase activity"/>
    <property type="evidence" value="ECO:0007669"/>
    <property type="project" value="UniProtKB-EC"/>
</dbReference>
<keyword evidence="4 14" id="KW-0378">Hydrolase</keyword>
<dbReference type="Gene3D" id="1.10.486.10">
    <property type="entry name" value="PCRA, domain 4"/>
    <property type="match status" value="1"/>
</dbReference>
<dbReference type="InterPro" id="IPR000212">
    <property type="entry name" value="DNA_helicase_UvrD/REP"/>
</dbReference>
<dbReference type="RefSeq" id="WP_068801726.1">
    <property type="nucleotide sequence ID" value="NZ_LT596208.1"/>
</dbReference>
<evidence type="ECO:0000313" key="17">
    <source>
        <dbReference type="EMBL" id="TQE43169.1"/>
    </source>
</evidence>
<protein>
    <recommendedName>
        <fullName evidence="12">DNA 3'-5' helicase</fullName>
        <ecNumber evidence="12">5.6.2.4</ecNumber>
    </recommendedName>
</protein>
<evidence type="ECO:0000256" key="9">
    <source>
        <dbReference type="ARBA" id="ARBA00023204"/>
    </source>
</evidence>
<evidence type="ECO:0000256" key="14">
    <source>
        <dbReference type="PROSITE-ProRule" id="PRU00560"/>
    </source>
</evidence>
<name>A0A540R5Z9_9CORY</name>
<evidence type="ECO:0000256" key="3">
    <source>
        <dbReference type="ARBA" id="ARBA00022763"/>
    </source>
</evidence>
<evidence type="ECO:0000259" key="16">
    <source>
        <dbReference type="PROSITE" id="PS51217"/>
    </source>
</evidence>
<dbReference type="PANTHER" id="PTHR11070">
    <property type="entry name" value="UVRD / RECB / PCRA DNA HELICASE FAMILY MEMBER"/>
    <property type="match status" value="1"/>
</dbReference>
<dbReference type="PANTHER" id="PTHR11070:SF2">
    <property type="entry name" value="ATP-DEPENDENT DNA HELICASE SRS2"/>
    <property type="match status" value="1"/>
</dbReference>
<evidence type="ECO:0000256" key="6">
    <source>
        <dbReference type="ARBA" id="ARBA00022839"/>
    </source>
</evidence>
<dbReference type="InterPro" id="IPR014017">
    <property type="entry name" value="DNA_helicase_UvrD-like_C"/>
</dbReference>
<evidence type="ECO:0000256" key="5">
    <source>
        <dbReference type="ARBA" id="ARBA00022806"/>
    </source>
</evidence>
<dbReference type="Proteomes" id="UP000318080">
    <property type="component" value="Unassembled WGS sequence"/>
</dbReference>
<evidence type="ECO:0000256" key="1">
    <source>
        <dbReference type="ARBA" id="ARBA00022722"/>
    </source>
</evidence>
<evidence type="ECO:0000259" key="15">
    <source>
        <dbReference type="PROSITE" id="PS51198"/>
    </source>
</evidence>
<keyword evidence="1" id="KW-0540">Nuclease</keyword>
<dbReference type="Gene3D" id="3.40.50.300">
    <property type="entry name" value="P-loop containing nucleotide triphosphate hydrolases"/>
    <property type="match status" value="3"/>
</dbReference>
<dbReference type="GO" id="GO:0005829">
    <property type="term" value="C:cytosol"/>
    <property type="evidence" value="ECO:0007669"/>
    <property type="project" value="TreeGrafter"/>
</dbReference>
<evidence type="ECO:0000256" key="2">
    <source>
        <dbReference type="ARBA" id="ARBA00022741"/>
    </source>
</evidence>
<dbReference type="PROSITE" id="PS51217">
    <property type="entry name" value="UVRD_HELICASE_CTER"/>
    <property type="match status" value="1"/>
</dbReference>
<dbReference type="Gene3D" id="3.90.320.10">
    <property type="match status" value="1"/>
</dbReference>
<evidence type="ECO:0000313" key="18">
    <source>
        <dbReference type="Proteomes" id="UP000318080"/>
    </source>
</evidence>
<proteinExistence type="predicted"/>
<accession>A0A540R5Z9</accession>
<feature type="binding site" evidence="14">
    <location>
        <begin position="14"/>
        <end position="21"/>
    </location>
    <ligand>
        <name>ATP</name>
        <dbReference type="ChEBI" id="CHEBI:30616"/>
    </ligand>
</feature>